<evidence type="ECO:0000313" key="2">
    <source>
        <dbReference type="Proteomes" id="UP000237105"/>
    </source>
</evidence>
<sequence length="52" mass="5952">MGRDVFQSWVDHSNTGNDFDANDGNIRRQIHLHCPLHGLRFLEDSSLSQDSI</sequence>
<comment type="caution">
    <text evidence="1">The sequence shown here is derived from an EMBL/GenBank/DDBJ whole genome shotgun (WGS) entry which is preliminary data.</text>
</comment>
<dbReference type="OrthoDB" id="10302602at2759"/>
<organism evidence="1 2">
    <name type="scientific">Parasponia andersonii</name>
    <name type="common">Sponia andersonii</name>
    <dbReference type="NCBI Taxonomy" id="3476"/>
    <lineage>
        <taxon>Eukaryota</taxon>
        <taxon>Viridiplantae</taxon>
        <taxon>Streptophyta</taxon>
        <taxon>Embryophyta</taxon>
        <taxon>Tracheophyta</taxon>
        <taxon>Spermatophyta</taxon>
        <taxon>Magnoliopsida</taxon>
        <taxon>eudicotyledons</taxon>
        <taxon>Gunneridae</taxon>
        <taxon>Pentapetalae</taxon>
        <taxon>rosids</taxon>
        <taxon>fabids</taxon>
        <taxon>Rosales</taxon>
        <taxon>Cannabaceae</taxon>
        <taxon>Parasponia</taxon>
    </lineage>
</organism>
<proteinExistence type="predicted"/>
<keyword evidence="2" id="KW-1185">Reference proteome</keyword>
<accession>A0A2P5CKG7</accession>
<gene>
    <name evidence="1" type="ORF">PanWU01x14_144690</name>
</gene>
<reference evidence="2" key="1">
    <citation type="submission" date="2016-06" db="EMBL/GenBank/DDBJ databases">
        <title>Parallel loss of symbiosis genes in relatives of nitrogen-fixing non-legume Parasponia.</title>
        <authorList>
            <person name="Van Velzen R."/>
            <person name="Holmer R."/>
            <person name="Bu F."/>
            <person name="Rutten L."/>
            <person name="Van Zeijl A."/>
            <person name="Liu W."/>
            <person name="Santuari L."/>
            <person name="Cao Q."/>
            <person name="Sharma T."/>
            <person name="Shen D."/>
            <person name="Roswanjaya Y."/>
            <person name="Wardhani T."/>
            <person name="Kalhor M.S."/>
            <person name="Jansen J."/>
            <person name="Van den Hoogen J."/>
            <person name="Gungor B."/>
            <person name="Hartog M."/>
            <person name="Hontelez J."/>
            <person name="Verver J."/>
            <person name="Yang W.-C."/>
            <person name="Schijlen E."/>
            <person name="Repin R."/>
            <person name="Schilthuizen M."/>
            <person name="Schranz E."/>
            <person name="Heidstra R."/>
            <person name="Miyata K."/>
            <person name="Fedorova E."/>
            <person name="Kohlen W."/>
            <person name="Bisseling T."/>
            <person name="Smit S."/>
            <person name="Geurts R."/>
        </authorList>
    </citation>
    <scope>NUCLEOTIDE SEQUENCE [LARGE SCALE GENOMIC DNA]</scope>
    <source>
        <strain evidence="2">cv. WU1-14</strain>
    </source>
</reference>
<dbReference type="EMBL" id="JXTB01000120">
    <property type="protein sequence ID" value="PON61553.1"/>
    <property type="molecule type" value="Genomic_DNA"/>
</dbReference>
<dbReference type="AlphaFoldDB" id="A0A2P5CKG7"/>
<dbReference type="Proteomes" id="UP000237105">
    <property type="component" value="Unassembled WGS sequence"/>
</dbReference>
<protein>
    <submittedName>
        <fullName evidence="1">Uncharacterized protein</fullName>
    </submittedName>
</protein>
<evidence type="ECO:0000313" key="1">
    <source>
        <dbReference type="EMBL" id="PON61553.1"/>
    </source>
</evidence>
<name>A0A2P5CKG7_PARAD</name>